<sequence length="365" mass="41536">MAATSRQNPNLDDFVGLNWSCWVEKVTVLPSDDNSKYGRKHSETMVLSKEDMHIFGHCPAHDEICLVVCSLCGHLIKAQAFEEHWDRWHGPLNTTCRQLSGVAHQQGPRPGPSLLNLSSPKETVTKARYHEATFSHTNLPAHQQSSKGTLKENSRDKEMNEKKMMLNSAGRSASRTYSPIHRNPGKKKMDANRLFKVLDPEKKRKACSREPINNPSVGLMKVIDQPASQEMAPKEQHAKQHLFKLKVRGQYLEESIAGGSKHNSHAHNSRPMDPPHICPEDEGETRVEVELQLPYPFNRRLLTGEERKEDKEQEVPDLAWHPKPLGLCTFGCRTLGCSIFTFDRRWQHVRFALSAMLEHHVSTRV</sequence>
<dbReference type="PANTHER" id="PTHR15117:SF5">
    <property type="entry name" value="ATAXIN-7-LIKE PROTEIN 2"/>
    <property type="match status" value="1"/>
</dbReference>
<reference evidence="2" key="2">
    <citation type="submission" date="2004-02" db="EMBL/GenBank/DDBJ databases">
        <authorList>
            <consortium name="Genoscope"/>
            <consortium name="Whitehead Institute Centre for Genome Research"/>
        </authorList>
    </citation>
    <scope>NUCLEOTIDE SEQUENCE</scope>
</reference>
<dbReference type="PANTHER" id="PTHR15117">
    <property type="entry name" value="ATAXIN 7 RELATED"/>
    <property type="match status" value="1"/>
</dbReference>
<feature type="compositionally biased region" description="Polar residues" evidence="1">
    <location>
        <begin position="134"/>
        <end position="148"/>
    </location>
</feature>
<proteinExistence type="predicted"/>
<evidence type="ECO:0000313" key="2">
    <source>
        <dbReference type="EMBL" id="CAG07502.1"/>
    </source>
</evidence>
<feature type="region of interest" description="Disordered" evidence="1">
    <location>
        <begin position="134"/>
        <end position="187"/>
    </location>
</feature>
<protein>
    <submittedName>
        <fullName evidence="2">(spotted green pufferfish) hypothetical protein</fullName>
    </submittedName>
</protein>
<accession>Q4RVT0</accession>
<name>Q4RVT0_TETNG</name>
<evidence type="ECO:0000256" key="1">
    <source>
        <dbReference type="SAM" id="MobiDB-lite"/>
    </source>
</evidence>
<dbReference type="AlphaFoldDB" id="Q4RVT0"/>
<organism evidence="2">
    <name type="scientific">Tetraodon nigroviridis</name>
    <name type="common">Spotted green pufferfish</name>
    <name type="synonym">Chelonodon nigroviridis</name>
    <dbReference type="NCBI Taxonomy" id="99883"/>
    <lineage>
        <taxon>Eukaryota</taxon>
        <taxon>Metazoa</taxon>
        <taxon>Chordata</taxon>
        <taxon>Craniata</taxon>
        <taxon>Vertebrata</taxon>
        <taxon>Euteleostomi</taxon>
        <taxon>Actinopterygii</taxon>
        <taxon>Neopterygii</taxon>
        <taxon>Teleostei</taxon>
        <taxon>Neoteleostei</taxon>
        <taxon>Acanthomorphata</taxon>
        <taxon>Eupercaria</taxon>
        <taxon>Tetraodontiformes</taxon>
        <taxon>Tetradontoidea</taxon>
        <taxon>Tetraodontidae</taxon>
        <taxon>Tetraodon</taxon>
    </lineage>
</organism>
<dbReference type="KEGG" id="tng:GSTEN00028185G001"/>
<dbReference type="OrthoDB" id="21678at2759"/>
<dbReference type="EMBL" id="CAAE01014991">
    <property type="protein sequence ID" value="CAG07502.1"/>
    <property type="molecule type" value="Genomic_DNA"/>
</dbReference>
<feature type="compositionally biased region" description="Basic and acidic residues" evidence="1">
    <location>
        <begin position="149"/>
        <end position="164"/>
    </location>
</feature>
<reference evidence="2" key="1">
    <citation type="journal article" date="2004" name="Nature">
        <title>Genome duplication in the teleost fish Tetraodon nigroviridis reveals the early vertebrate proto-karyotype.</title>
        <authorList>
            <person name="Jaillon O."/>
            <person name="Aury J.-M."/>
            <person name="Brunet F."/>
            <person name="Petit J.-L."/>
            <person name="Stange-Thomann N."/>
            <person name="Mauceli E."/>
            <person name="Bouneau L."/>
            <person name="Fischer C."/>
            <person name="Ozouf-Costaz C."/>
            <person name="Bernot A."/>
            <person name="Nicaud S."/>
            <person name="Jaffe D."/>
            <person name="Fisher S."/>
            <person name="Lutfalla G."/>
            <person name="Dossat C."/>
            <person name="Segurens B."/>
            <person name="Dasilva C."/>
            <person name="Salanoubat M."/>
            <person name="Levy M."/>
            <person name="Boudet N."/>
            <person name="Castellano S."/>
            <person name="Anthouard V."/>
            <person name="Jubin C."/>
            <person name="Castelli V."/>
            <person name="Katinka M."/>
            <person name="Vacherie B."/>
            <person name="Biemont C."/>
            <person name="Skalli Z."/>
            <person name="Cattolico L."/>
            <person name="Poulain J."/>
            <person name="De Berardinis V."/>
            <person name="Cruaud C."/>
            <person name="Duprat S."/>
            <person name="Brottier P."/>
            <person name="Coutanceau J.-P."/>
            <person name="Gouzy J."/>
            <person name="Parra G."/>
            <person name="Lardier G."/>
            <person name="Chapple C."/>
            <person name="McKernan K.J."/>
            <person name="McEwan P."/>
            <person name="Bosak S."/>
            <person name="Kellis M."/>
            <person name="Volff J.-N."/>
            <person name="Guigo R."/>
            <person name="Zody M.C."/>
            <person name="Mesirov J."/>
            <person name="Lindblad-Toh K."/>
            <person name="Birren B."/>
            <person name="Nusbaum C."/>
            <person name="Kahn D."/>
            <person name="Robinson-Rechavi M."/>
            <person name="Laudet V."/>
            <person name="Schachter V."/>
            <person name="Quetier F."/>
            <person name="Saurin W."/>
            <person name="Scarpelli C."/>
            <person name="Wincker P."/>
            <person name="Lander E.S."/>
            <person name="Weissenbach J."/>
            <person name="Roest Crollius H."/>
        </authorList>
    </citation>
    <scope>NUCLEOTIDE SEQUENCE [LARGE SCALE GENOMIC DNA]</scope>
</reference>
<gene>
    <name evidence="2" type="ORF">GSTENG00028185001</name>
</gene>
<comment type="caution">
    <text evidence="2">The sequence shown here is derived from an EMBL/GenBank/DDBJ whole genome shotgun (WGS) entry which is preliminary data.</text>
</comment>
<dbReference type="InterPro" id="IPR052237">
    <property type="entry name" value="Ataxin-7-like_regulator"/>
</dbReference>